<evidence type="ECO:0000313" key="5">
    <source>
        <dbReference type="EMBL" id="KAG7173959.1"/>
    </source>
</evidence>
<dbReference type="SMART" id="SM01092">
    <property type="entry name" value="CO_deh_flav_C"/>
    <property type="match status" value="1"/>
</dbReference>
<protein>
    <submittedName>
        <fullName evidence="5">Aldehyde oxidase 4-like</fullName>
    </submittedName>
</protein>
<comment type="caution">
    <text evidence="5">The sequence shown here is derived from an EMBL/GenBank/DDBJ whole genome shotgun (WGS) entry which is preliminary data.</text>
</comment>
<dbReference type="GO" id="GO:0071949">
    <property type="term" value="F:FAD binding"/>
    <property type="evidence" value="ECO:0007669"/>
    <property type="project" value="InterPro"/>
</dbReference>
<dbReference type="Gene3D" id="3.30.390.50">
    <property type="entry name" value="CO dehydrogenase flavoprotein, C-terminal domain"/>
    <property type="match status" value="1"/>
</dbReference>
<dbReference type="SUPFAM" id="SSF55447">
    <property type="entry name" value="CO dehydrogenase flavoprotein C-terminal domain-like"/>
    <property type="match status" value="1"/>
</dbReference>
<gene>
    <name evidence="5" type="ORF">Hamer_G030736</name>
</gene>
<name>A0A8J5N6H7_HOMAM</name>
<accession>A0A8J5N6H7</accession>
<dbReference type="GO" id="GO:0005777">
    <property type="term" value="C:peroxisome"/>
    <property type="evidence" value="ECO:0007669"/>
    <property type="project" value="UniProtKB-SubCell"/>
</dbReference>
<dbReference type="Pfam" id="PF03450">
    <property type="entry name" value="CO_deh_flav_C"/>
    <property type="match status" value="1"/>
</dbReference>
<dbReference type="GO" id="GO:0016491">
    <property type="term" value="F:oxidoreductase activity"/>
    <property type="evidence" value="ECO:0007669"/>
    <property type="project" value="InterPro"/>
</dbReference>
<sequence length="313" mass="33363">MIPDMSRSVIANDSMVIGADVSITRLISELSEAGDSLSGFAYLKNIAETWKAVASTSVRNMGSWGGNIAAKVLHPEFPSDIFLGLLVAGAVITTGGPDGSLEKYNLEELLEVDLVGRRRVILDVVLTPASEDTVVRTFKIPPRPSNTHAQVNAGFRLQVDATNAHTVTGSPIIAYGGVNPSFVRAKATEEALKGMSLEDEVALQGALEVLAGEVIPDNNPEDASPEYRVALTQNLLYKTILGIIGDVAASTFTSGATNIIRPNSSAKQTFDQNTDVWPLAEPVMKLEAPIQCSAEPQEKLEALHSVVVSKKQI</sequence>
<dbReference type="InterPro" id="IPR002346">
    <property type="entry name" value="Mopterin_DH_FAD-bd"/>
</dbReference>
<dbReference type="EMBL" id="JAHLQT010008434">
    <property type="protein sequence ID" value="KAG7173959.1"/>
    <property type="molecule type" value="Genomic_DNA"/>
</dbReference>
<dbReference type="InterPro" id="IPR005107">
    <property type="entry name" value="CO_DH_flav_C"/>
</dbReference>
<dbReference type="GO" id="GO:0005506">
    <property type="term" value="F:iron ion binding"/>
    <property type="evidence" value="ECO:0007669"/>
    <property type="project" value="InterPro"/>
</dbReference>
<organism evidence="5 6">
    <name type="scientific">Homarus americanus</name>
    <name type="common">American lobster</name>
    <dbReference type="NCBI Taxonomy" id="6706"/>
    <lineage>
        <taxon>Eukaryota</taxon>
        <taxon>Metazoa</taxon>
        <taxon>Ecdysozoa</taxon>
        <taxon>Arthropoda</taxon>
        <taxon>Crustacea</taxon>
        <taxon>Multicrustacea</taxon>
        <taxon>Malacostraca</taxon>
        <taxon>Eumalacostraca</taxon>
        <taxon>Eucarida</taxon>
        <taxon>Decapoda</taxon>
        <taxon>Pleocyemata</taxon>
        <taxon>Astacidea</taxon>
        <taxon>Nephropoidea</taxon>
        <taxon>Nephropidae</taxon>
        <taxon>Homarus</taxon>
    </lineage>
</organism>
<keyword evidence="2" id="KW-0500">Molybdenum</keyword>
<dbReference type="Gene3D" id="3.30.465.10">
    <property type="match status" value="1"/>
</dbReference>
<dbReference type="PANTHER" id="PTHR11908:SF132">
    <property type="entry name" value="ALDEHYDE OXIDASE 1-RELATED"/>
    <property type="match status" value="1"/>
</dbReference>
<comment type="subcellular location">
    <subcellularLocation>
        <location evidence="1">Peroxisome</location>
    </subcellularLocation>
</comment>
<reference evidence="5" key="1">
    <citation type="journal article" date="2021" name="Sci. Adv.">
        <title>The American lobster genome reveals insights on longevity, neural, and immune adaptations.</title>
        <authorList>
            <person name="Polinski J.M."/>
            <person name="Zimin A.V."/>
            <person name="Clark K.F."/>
            <person name="Kohn A.B."/>
            <person name="Sadowski N."/>
            <person name="Timp W."/>
            <person name="Ptitsyn A."/>
            <person name="Khanna P."/>
            <person name="Romanova D.Y."/>
            <person name="Williams P."/>
            <person name="Greenwood S.J."/>
            <person name="Moroz L.L."/>
            <person name="Walt D.R."/>
            <person name="Bodnar A.G."/>
        </authorList>
    </citation>
    <scope>NUCLEOTIDE SEQUENCE</scope>
    <source>
        <strain evidence="5">GMGI-L3</strain>
    </source>
</reference>
<dbReference type="InterPro" id="IPR036318">
    <property type="entry name" value="FAD-bd_PCMH-like_sf"/>
</dbReference>
<dbReference type="PROSITE" id="PS51387">
    <property type="entry name" value="FAD_PCMH"/>
    <property type="match status" value="1"/>
</dbReference>
<dbReference type="Proteomes" id="UP000747542">
    <property type="component" value="Unassembled WGS sequence"/>
</dbReference>
<feature type="domain" description="FAD-binding PCMH-type" evidence="4">
    <location>
        <begin position="1"/>
        <end position="145"/>
    </location>
</feature>
<dbReference type="SUPFAM" id="SSF56176">
    <property type="entry name" value="FAD-binding/transporter-associated domain-like"/>
    <property type="match status" value="1"/>
</dbReference>
<dbReference type="InterPro" id="IPR016208">
    <property type="entry name" value="Ald_Oxase/xanthine_DH-like"/>
</dbReference>
<dbReference type="PANTHER" id="PTHR11908">
    <property type="entry name" value="XANTHINE DEHYDROGENASE"/>
    <property type="match status" value="1"/>
</dbReference>
<evidence type="ECO:0000256" key="1">
    <source>
        <dbReference type="ARBA" id="ARBA00004275"/>
    </source>
</evidence>
<proteinExistence type="predicted"/>
<keyword evidence="6" id="KW-1185">Reference proteome</keyword>
<evidence type="ECO:0000256" key="3">
    <source>
        <dbReference type="ARBA" id="ARBA00023140"/>
    </source>
</evidence>
<keyword evidence="3" id="KW-0576">Peroxisome</keyword>
<dbReference type="Pfam" id="PF00941">
    <property type="entry name" value="FAD_binding_5"/>
    <property type="match status" value="1"/>
</dbReference>
<dbReference type="InterPro" id="IPR036683">
    <property type="entry name" value="CO_DH_flav_C_dom_sf"/>
</dbReference>
<evidence type="ECO:0000313" key="6">
    <source>
        <dbReference type="Proteomes" id="UP000747542"/>
    </source>
</evidence>
<evidence type="ECO:0000259" key="4">
    <source>
        <dbReference type="PROSITE" id="PS51387"/>
    </source>
</evidence>
<evidence type="ECO:0000256" key="2">
    <source>
        <dbReference type="ARBA" id="ARBA00022505"/>
    </source>
</evidence>
<dbReference type="InterPro" id="IPR016166">
    <property type="entry name" value="FAD-bd_PCMH"/>
</dbReference>
<dbReference type="InterPro" id="IPR016169">
    <property type="entry name" value="FAD-bd_PCMH_sub2"/>
</dbReference>
<dbReference type="AlphaFoldDB" id="A0A8J5N6H7"/>